<feature type="region of interest" description="Disordered" evidence="1">
    <location>
        <begin position="1"/>
        <end position="25"/>
    </location>
</feature>
<dbReference type="EMBL" id="JASKHM010000004">
    <property type="protein sequence ID" value="MEQ4482405.1"/>
    <property type="molecule type" value="Genomic_DNA"/>
</dbReference>
<evidence type="ECO:0000256" key="1">
    <source>
        <dbReference type="SAM" id="MobiDB-lite"/>
    </source>
</evidence>
<sequence>MDEQHSPSLRSWTPGFGQDQFPGIGDTIGPPAVINPTVLPAQTVATTTKGSLPFNLSSLSDIKAMVDRMGGIEGVLSTVGKLQKFMATVQQLAPMLKLFMGKKGDKGANANAGKSGSRRRSTRRPATSKARTRRRPIKRP</sequence>
<evidence type="ECO:0000313" key="3">
    <source>
        <dbReference type="Proteomes" id="UP001493487"/>
    </source>
</evidence>
<protein>
    <recommendedName>
        <fullName evidence="4">Tyrosine protein kinase</fullName>
    </recommendedName>
</protein>
<dbReference type="Proteomes" id="UP001493487">
    <property type="component" value="Unassembled WGS sequence"/>
</dbReference>
<proteinExistence type="predicted"/>
<feature type="region of interest" description="Disordered" evidence="1">
    <location>
        <begin position="100"/>
        <end position="140"/>
    </location>
</feature>
<feature type="compositionally biased region" description="Polar residues" evidence="1">
    <location>
        <begin position="1"/>
        <end position="11"/>
    </location>
</feature>
<evidence type="ECO:0008006" key="4">
    <source>
        <dbReference type="Google" id="ProtNLM"/>
    </source>
</evidence>
<dbReference type="RefSeq" id="WP_232187607.1">
    <property type="nucleotide sequence ID" value="NZ_JAIOAP010000013.1"/>
</dbReference>
<organism evidence="2 3">
    <name type="scientific">Cohnella silvisoli</name>
    <dbReference type="NCBI Taxonomy" id="2873699"/>
    <lineage>
        <taxon>Bacteria</taxon>
        <taxon>Bacillati</taxon>
        <taxon>Bacillota</taxon>
        <taxon>Bacilli</taxon>
        <taxon>Bacillales</taxon>
        <taxon>Paenibacillaceae</taxon>
        <taxon>Cohnella</taxon>
    </lineage>
</organism>
<gene>
    <name evidence="2" type="ORF">QJS35_08375</name>
</gene>
<evidence type="ECO:0000313" key="2">
    <source>
        <dbReference type="EMBL" id="MEQ4482405.1"/>
    </source>
</evidence>
<name>A0ABV1KQM7_9BACL</name>
<reference evidence="2 3" key="1">
    <citation type="journal article" date="2023" name="Genome Announc.">
        <title>Pan-Genome Analyses of the Genus Cohnella and Proposal of the Novel Species Cohnella silvisoli sp. nov., Isolated from Forest Soil.</title>
        <authorList>
            <person name="Wang C."/>
            <person name="Mao L."/>
            <person name="Bao G."/>
            <person name="Zhu H."/>
        </authorList>
    </citation>
    <scope>NUCLEOTIDE SEQUENCE [LARGE SCALE GENOMIC DNA]</scope>
    <source>
        <strain evidence="2 3">NL03-T5-1</strain>
    </source>
</reference>
<comment type="caution">
    <text evidence="2">The sequence shown here is derived from an EMBL/GenBank/DDBJ whole genome shotgun (WGS) entry which is preliminary data.</text>
</comment>
<accession>A0ABV1KQM7</accession>
<keyword evidence="3" id="KW-1185">Reference proteome</keyword>
<feature type="compositionally biased region" description="Basic residues" evidence="1">
    <location>
        <begin position="130"/>
        <end position="140"/>
    </location>
</feature>